<comment type="caution">
    <text evidence="9">The sequence shown here is derived from an EMBL/GenBank/DDBJ whole genome shotgun (WGS) entry which is preliminary data.</text>
</comment>
<evidence type="ECO:0000256" key="3">
    <source>
        <dbReference type="ARBA" id="ARBA00022801"/>
    </source>
</evidence>
<accession>A0A5R8PMG8</accession>
<sequence length="391" mass="40915">MATTALTGIGLLVTNDPALGDGPLGLRRDAAIVFDDGVVAWVGDSADAPAADTGHDLDGRAVLPGFVESHSHLVFAGDRAEEFAARMSGQKYAAGGIRTTIEATRAATDEQLGANVRRLMDESLRAGSTTVECKSGYGQSVADELRSVQVAGRYTDEVTLLAAHVAPPEYAGRIDEYVAMAVAEMIPKCAPHAKWIDVFCEQGAFDRDQAHAVLTAGIAHGLIPRVHGNQLRQGPGVQLAVELGAASVDHVTHVNAADIDALAHSDTVATLLPGADFCTRSSYPDARALIDAGVTVALGADCNPGTSYTTSLPFCIAIAVRDMHMTPDEAVWAATAGGARALRRTDIGRLTPGARADALALDAPTHLHLAYRPGVPLISRVWRDGTLAYSN</sequence>
<feature type="binding site" evidence="7">
    <location>
        <position position="137"/>
    </location>
    <ligand>
        <name>N-formimidoyl-L-glutamate</name>
        <dbReference type="ChEBI" id="CHEBI:58928"/>
    </ligand>
</feature>
<organism evidence="9 10">
    <name type="scientific">Nocardia cyriacigeorgica</name>
    <dbReference type="NCBI Taxonomy" id="135487"/>
    <lineage>
        <taxon>Bacteria</taxon>
        <taxon>Bacillati</taxon>
        <taxon>Actinomycetota</taxon>
        <taxon>Actinomycetes</taxon>
        <taxon>Mycobacteriales</taxon>
        <taxon>Nocardiaceae</taxon>
        <taxon>Nocardia</taxon>
    </lineage>
</organism>
<gene>
    <name evidence="7" type="primary">hutI</name>
    <name evidence="9" type="ORF">FEK35_01370</name>
</gene>
<dbReference type="GO" id="GO:0019557">
    <property type="term" value="P:L-histidine catabolic process to glutamate and formate"/>
    <property type="evidence" value="ECO:0007669"/>
    <property type="project" value="UniProtKB-UniPathway"/>
</dbReference>
<evidence type="ECO:0000259" key="8">
    <source>
        <dbReference type="Pfam" id="PF01979"/>
    </source>
</evidence>
<dbReference type="GO" id="GO:0005506">
    <property type="term" value="F:iron ion binding"/>
    <property type="evidence" value="ECO:0007669"/>
    <property type="project" value="UniProtKB-UniRule"/>
</dbReference>
<dbReference type="GO" id="GO:0008270">
    <property type="term" value="F:zinc ion binding"/>
    <property type="evidence" value="ECO:0007669"/>
    <property type="project" value="UniProtKB-UniRule"/>
</dbReference>
<evidence type="ECO:0000256" key="1">
    <source>
        <dbReference type="ARBA" id="ARBA00012864"/>
    </source>
</evidence>
<comment type="subcellular location">
    <subcellularLocation>
        <location evidence="7">Cytoplasm</location>
    </subcellularLocation>
</comment>
<feature type="domain" description="Amidohydrolase-related" evidence="8">
    <location>
        <begin position="62"/>
        <end position="383"/>
    </location>
</feature>
<dbReference type="SUPFAM" id="SSF51338">
    <property type="entry name" value="Composite domain of metallo-dependent hydrolases"/>
    <property type="match status" value="1"/>
</dbReference>
<keyword evidence="4 7" id="KW-0369">Histidine metabolism</keyword>
<comment type="catalytic activity">
    <reaction evidence="7">
        <text>4-imidazolone-5-propanoate + H2O = N-formimidoyl-L-glutamate</text>
        <dbReference type="Rhea" id="RHEA:23660"/>
        <dbReference type="ChEBI" id="CHEBI:15377"/>
        <dbReference type="ChEBI" id="CHEBI:58928"/>
        <dbReference type="ChEBI" id="CHEBI:77893"/>
        <dbReference type="EC" id="3.5.2.7"/>
    </reaction>
</comment>
<dbReference type="EC" id="3.5.2.7" evidence="1 7"/>
<feature type="binding site" evidence="7">
    <location>
        <position position="72"/>
    </location>
    <ligand>
        <name>Zn(2+)</name>
        <dbReference type="ChEBI" id="CHEBI:29105"/>
    </ligand>
</feature>
<evidence type="ECO:0000313" key="10">
    <source>
        <dbReference type="Proteomes" id="UP000308349"/>
    </source>
</evidence>
<feature type="binding site" evidence="7">
    <location>
        <position position="70"/>
    </location>
    <ligand>
        <name>Zn(2+)</name>
        <dbReference type="ChEBI" id="CHEBI:29105"/>
    </ligand>
</feature>
<feature type="binding site" evidence="7">
    <location>
        <position position="301"/>
    </location>
    <ligand>
        <name>Fe(3+)</name>
        <dbReference type="ChEBI" id="CHEBI:29034"/>
    </ligand>
</feature>
<feature type="binding site" evidence="7">
    <location>
        <position position="306"/>
    </location>
    <ligand>
        <name>4-imidazolone-5-propanoate</name>
        <dbReference type="ChEBI" id="CHEBI:77893"/>
    </ligand>
</feature>
<dbReference type="HAMAP" id="MF_00372">
    <property type="entry name" value="HutI"/>
    <property type="match status" value="1"/>
</dbReference>
<comment type="similarity">
    <text evidence="7">Belongs to the metallo-dependent hydrolases superfamily. HutI family.</text>
</comment>
<feature type="binding site" evidence="7">
    <location>
        <position position="227"/>
    </location>
    <ligand>
        <name>Zn(2+)</name>
        <dbReference type="ChEBI" id="CHEBI:29105"/>
    </ligand>
</feature>
<dbReference type="EMBL" id="VBUU01000001">
    <property type="protein sequence ID" value="TLG17831.1"/>
    <property type="molecule type" value="Genomic_DNA"/>
</dbReference>
<comment type="cofactor">
    <cofactor evidence="7">
        <name>Zn(2+)</name>
        <dbReference type="ChEBI" id="CHEBI:29105"/>
    </cofactor>
    <cofactor evidence="7">
        <name>Fe(3+)</name>
        <dbReference type="ChEBI" id="CHEBI:29034"/>
    </cofactor>
    <text evidence="7">Binds 1 zinc or iron ion per subunit.</text>
</comment>
<name>A0A5R8PMG8_9NOCA</name>
<dbReference type="Pfam" id="PF01979">
    <property type="entry name" value="Amidohydro_1"/>
    <property type="match status" value="1"/>
</dbReference>
<feature type="binding site" evidence="7">
    <location>
        <position position="72"/>
    </location>
    <ligand>
        <name>Fe(3+)</name>
        <dbReference type="ChEBI" id="CHEBI:29034"/>
    </ligand>
</feature>
<dbReference type="UniPathway" id="UPA00379">
    <property type="reaction ID" value="UER00551"/>
</dbReference>
<dbReference type="PANTHER" id="PTHR42752:SF1">
    <property type="entry name" value="IMIDAZOLONEPROPIONASE-RELATED"/>
    <property type="match status" value="1"/>
</dbReference>
<dbReference type="SUPFAM" id="SSF51556">
    <property type="entry name" value="Metallo-dependent hydrolases"/>
    <property type="match status" value="1"/>
</dbReference>
<dbReference type="RefSeq" id="WP_138454604.1">
    <property type="nucleotide sequence ID" value="NZ_VBUU01000001.1"/>
</dbReference>
<evidence type="ECO:0000256" key="7">
    <source>
        <dbReference type="HAMAP-Rule" id="MF_00372"/>
    </source>
</evidence>
<feature type="binding site" evidence="7">
    <location>
        <position position="164"/>
    </location>
    <ligand>
        <name>4-imidazolone-5-propanoate</name>
        <dbReference type="ChEBI" id="CHEBI:77893"/>
    </ligand>
</feature>
<feature type="binding site" evidence="7">
    <location>
        <position position="70"/>
    </location>
    <ligand>
        <name>Fe(3+)</name>
        <dbReference type="ChEBI" id="CHEBI:29034"/>
    </ligand>
</feature>
<keyword evidence="6 7" id="KW-0408">Iron</keyword>
<feature type="binding site" evidence="7">
    <location>
        <position position="301"/>
    </location>
    <ligand>
        <name>Zn(2+)</name>
        <dbReference type="ChEBI" id="CHEBI:29105"/>
    </ligand>
</feature>
<dbReference type="GO" id="GO:0019556">
    <property type="term" value="P:L-histidine catabolic process to glutamate and formamide"/>
    <property type="evidence" value="ECO:0007669"/>
    <property type="project" value="UniProtKB-UniRule"/>
</dbReference>
<comment type="function">
    <text evidence="7">Catalyzes the hydrolytic cleavage of the carbon-nitrogen bond in imidazolone-5-propanoate to yield N-formimidoyl-L-glutamate. It is the third step in the universal histidine degradation pathway.</text>
</comment>
<keyword evidence="7" id="KW-0963">Cytoplasm</keyword>
<evidence type="ECO:0000313" key="9">
    <source>
        <dbReference type="EMBL" id="TLG17831.1"/>
    </source>
</evidence>
<dbReference type="PANTHER" id="PTHR42752">
    <property type="entry name" value="IMIDAZOLONEPROPIONASE"/>
    <property type="match status" value="1"/>
</dbReference>
<dbReference type="InterPro" id="IPR032466">
    <property type="entry name" value="Metal_Hydrolase"/>
</dbReference>
<dbReference type="OrthoDB" id="9776455at2"/>
<evidence type="ECO:0000256" key="4">
    <source>
        <dbReference type="ARBA" id="ARBA00022808"/>
    </source>
</evidence>
<dbReference type="GO" id="GO:0005737">
    <property type="term" value="C:cytoplasm"/>
    <property type="evidence" value="ECO:0007669"/>
    <property type="project" value="UniProtKB-SubCell"/>
</dbReference>
<keyword evidence="2 7" id="KW-0479">Metal-binding</keyword>
<dbReference type="Proteomes" id="UP000308349">
    <property type="component" value="Unassembled WGS sequence"/>
</dbReference>
<dbReference type="Gene3D" id="3.20.20.140">
    <property type="entry name" value="Metal-dependent hydrolases"/>
    <property type="match status" value="1"/>
</dbReference>
<evidence type="ECO:0000256" key="2">
    <source>
        <dbReference type="ARBA" id="ARBA00022723"/>
    </source>
</evidence>
<comment type="pathway">
    <text evidence="7">Amino-acid degradation; L-histidine degradation into L-glutamate; N-formimidoyl-L-glutamate from L-histidine: step 3/3.</text>
</comment>
<dbReference type="AlphaFoldDB" id="A0A5R8PMG8"/>
<feature type="binding site" evidence="7">
    <location>
        <position position="230"/>
    </location>
    <ligand>
        <name>4-imidazolone-5-propanoate</name>
        <dbReference type="ChEBI" id="CHEBI:77893"/>
    </ligand>
</feature>
<protein>
    <recommendedName>
        <fullName evidence="1 7">Imidazolonepropionase</fullName>
        <ecNumber evidence="1 7">3.5.2.7</ecNumber>
    </recommendedName>
    <alternativeName>
        <fullName evidence="7">Imidazolone-5-propionate hydrolase</fullName>
    </alternativeName>
</protein>
<dbReference type="InterPro" id="IPR011059">
    <property type="entry name" value="Metal-dep_hydrolase_composite"/>
</dbReference>
<evidence type="ECO:0000256" key="5">
    <source>
        <dbReference type="ARBA" id="ARBA00022833"/>
    </source>
</evidence>
<keyword evidence="3 7" id="KW-0378">Hydrolase</keyword>
<dbReference type="InterPro" id="IPR006680">
    <property type="entry name" value="Amidohydro-rel"/>
</dbReference>
<dbReference type="Gene3D" id="2.30.40.10">
    <property type="entry name" value="Urease, subunit C, domain 1"/>
    <property type="match status" value="1"/>
</dbReference>
<keyword evidence="5 7" id="KW-0862">Zinc</keyword>
<evidence type="ECO:0000256" key="6">
    <source>
        <dbReference type="ARBA" id="ARBA00023004"/>
    </source>
</evidence>
<feature type="binding site" evidence="7">
    <location>
        <position position="137"/>
    </location>
    <ligand>
        <name>4-imidazolone-5-propanoate</name>
        <dbReference type="ChEBI" id="CHEBI:77893"/>
    </ligand>
</feature>
<reference evidence="9 10" key="1">
    <citation type="submission" date="2019-05" db="EMBL/GenBank/DDBJ databases">
        <title>Genomes sequences of two Nocardia cyriacigeorgica environmental isolates, type strains Nocardia asteroides ATCC 19247 and Nocardia cyriacigeorgica DSM 44484.</title>
        <authorList>
            <person name="Vautrin F."/>
            <person name="Bergeron E."/>
            <person name="Dubost A."/>
            <person name="Abrouk D."/>
            <person name="Rodriguez Nava V."/>
            <person name="Pujic P."/>
        </authorList>
    </citation>
    <scope>NUCLEOTIDE SEQUENCE [LARGE SCALE GENOMIC DNA]</scope>
    <source>
        <strain evidence="9 10">EML 1456</strain>
    </source>
</reference>
<feature type="binding site" evidence="7">
    <location>
        <position position="79"/>
    </location>
    <ligand>
        <name>4-imidazolone-5-propanoate</name>
        <dbReference type="ChEBI" id="CHEBI:77893"/>
    </ligand>
</feature>
<feature type="binding site" evidence="7">
    <location>
        <position position="303"/>
    </location>
    <ligand>
        <name>N-formimidoyl-L-glutamate</name>
        <dbReference type="ChEBI" id="CHEBI:58928"/>
    </ligand>
</feature>
<feature type="binding site" evidence="7">
    <location>
        <position position="227"/>
    </location>
    <ligand>
        <name>Fe(3+)</name>
        <dbReference type="ChEBI" id="CHEBI:29034"/>
    </ligand>
</feature>
<dbReference type="InterPro" id="IPR005920">
    <property type="entry name" value="HutI"/>
</dbReference>
<dbReference type="NCBIfam" id="TIGR01224">
    <property type="entry name" value="hutI"/>
    <property type="match status" value="1"/>
</dbReference>
<proteinExistence type="inferred from homology"/>
<feature type="binding site" evidence="7">
    <location>
        <position position="305"/>
    </location>
    <ligand>
        <name>N-formimidoyl-L-glutamate</name>
        <dbReference type="ChEBI" id="CHEBI:58928"/>
    </ligand>
</feature>
<dbReference type="GO" id="GO:0050480">
    <property type="term" value="F:imidazolonepropionase activity"/>
    <property type="evidence" value="ECO:0007669"/>
    <property type="project" value="UniProtKB-UniRule"/>
</dbReference>